<organism evidence="5 6">
    <name type="scientific">Azospira oryzae</name>
    <dbReference type="NCBI Taxonomy" id="146939"/>
    <lineage>
        <taxon>Bacteria</taxon>
        <taxon>Pseudomonadati</taxon>
        <taxon>Pseudomonadota</taxon>
        <taxon>Betaproteobacteria</taxon>
        <taxon>Rhodocyclales</taxon>
        <taxon>Rhodocyclaceae</taxon>
        <taxon>Azospira</taxon>
    </lineage>
</organism>
<dbReference type="InterPro" id="IPR029787">
    <property type="entry name" value="Nucleotide_cyclase"/>
</dbReference>
<dbReference type="PROSITE" id="PS50883">
    <property type="entry name" value="EAL"/>
    <property type="match status" value="1"/>
</dbReference>
<feature type="domain" description="GGDEF" evidence="4">
    <location>
        <begin position="412"/>
        <end position="545"/>
    </location>
</feature>
<dbReference type="NCBIfam" id="TIGR00254">
    <property type="entry name" value="GGDEF"/>
    <property type="match status" value="1"/>
</dbReference>
<keyword evidence="1" id="KW-1133">Transmembrane helix</keyword>
<gene>
    <name evidence="5" type="ORF">EV678_2368</name>
</gene>
<evidence type="ECO:0000259" key="4">
    <source>
        <dbReference type="PROSITE" id="PS50887"/>
    </source>
</evidence>
<dbReference type="SUPFAM" id="SSF55785">
    <property type="entry name" value="PYP-like sensor domain (PAS domain)"/>
    <property type="match status" value="1"/>
</dbReference>
<dbReference type="SUPFAM" id="SSF158472">
    <property type="entry name" value="HAMP domain-like"/>
    <property type="match status" value="1"/>
</dbReference>
<dbReference type="InterPro" id="IPR003660">
    <property type="entry name" value="HAMP_dom"/>
</dbReference>
<feature type="transmembrane region" description="Helical" evidence="1">
    <location>
        <begin position="160"/>
        <end position="182"/>
    </location>
</feature>
<dbReference type="CDD" id="cd01948">
    <property type="entry name" value="EAL"/>
    <property type="match status" value="1"/>
</dbReference>
<keyword evidence="1" id="KW-0812">Transmembrane</keyword>
<reference evidence="5 6" key="1">
    <citation type="submission" date="2019-02" db="EMBL/GenBank/DDBJ databases">
        <title>Genomic Encyclopedia of Type Strains, Phase IV (KMG-IV): sequencing the most valuable type-strain genomes for metagenomic binning, comparative biology and taxonomic classification.</title>
        <authorList>
            <person name="Goeker M."/>
        </authorList>
    </citation>
    <scope>NUCLEOTIDE SEQUENCE [LARGE SCALE GENOMIC DNA]</scope>
    <source>
        <strain evidence="5 6">DSM 21223</strain>
    </source>
</reference>
<dbReference type="InterPro" id="IPR001633">
    <property type="entry name" value="EAL_dom"/>
</dbReference>
<evidence type="ECO:0000256" key="1">
    <source>
        <dbReference type="SAM" id="Phobius"/>
    </source>
</evidence>
<protein>
    <submittedName>
        <fullName evidence="5">Diguanylate cyclase (GGDEF)-like protein</fullName>
    </submittedName>
</protein>
<dbReference type="EMBL" id="SHKM01000002">
    <property type="protein sequence ID" value="RZT76491.1"/>
    <property type="molecule type" value="Genomic_DNA"/>
</dbReference>
<dbReference type="InterPro" id="IPR035965">
    <property type="entry name" value="PAS-like_dom_sf"/>
</dbReference>
<dbReference type="RefSeq" id="WP_130459669.1">
    <property type="nucleotide sequence ID" value="NZ_SHKM01000002.1"/>
</dbReference>
<dbReference type="SUPFAM" id="SSF55073">
    <property type="entry name" value="Nucleotide cyclase"/>
    <property type="match status" value="1"/>
</dbReference>
<dbReference type="PANTHER" id="PTHR44757">
    <property type="entry name" value="DIGUANYLATE CYCLASE DGCP"/>
    <property type="match status" value="1"/>
</dbReference>
<dbReference type="Gene3D" id="3.20.20.450">
    <property type="entry name" value="EAL domain"/>
    <property type="match status" value="1"/>
</dbReference>
<evidence type="ECO:0000313" key="5">
    <source>
        <dbReference type="EMBL" id="RZT76491.1"/>
    </source>
</evidence>
<proteinExistence type="predicted"/>
<evidence type="ECO:0000259" key="2">
    <source>
        <dbReference type="PROSITE" id="PS50883"/>
    </source>
</evidence>
<dbReference type="Gene3D" id="3.30.450.20">
    <property type="entry name" value="PAS domain"/>
    <property type="match status" value="1"/>
</dbReference>
<dbReference type="Pfam" id="PF00990">
    <property type="entry name" value="GGDEF"/>
    <property type="match status" value="1"/>
</dbReference>
<accession>A0ABY0IMP8</accession>
<dbReference type="Pfam" id="PF00563">
    <property type="entry name" value="EAL"/>
    <property type="match status" value="1"/>
</dbReference>
<keyword evidence="6" id="KW-1185">Reference proteome</keyword>
<feature type="transmembrane region" description="Helical" evidence="1">
    <location>
        <begin position="12"/>
        <end position="31"/>
    </location>
</feature>
<dbReference type="SMART" id="SM00304">
    <property type="entry name" value="HAMP"/>
    <property type="match status" value="1"/>
</dbReference>
<dbReference type="Proteomes" id="UP000292136">
    <property type="component" value="Unassembled WGS sequence"/>
</dbReference>
<keyword evidence="1" id="KW-0472">Membrane</keyword>
<dbReference type="InterPro" id="IPR035919">
    <property type="entry name" value="EAL_sf"/>
</dbReference>
<dbReference type="Pfam" id="PF13188">
    <property type="entry name" value="PAS_8"/>
    <property type="match status" value="1"/>
</dbReference>
<dbReference type="PROSITE" id="PS50885">
    <property type="entry name" value="HAMP"/>
    <property type="match status" value="1"/>
</dbReference>
<dbReference type="Gene3D" id="3.30.70.270">
    <property type="match status" value="1"/>
</dbReference>
<dbReference type="PANTHER" id="PTHR44757:SF4">
    <property type="entry name" value="DIGUANYLATE CYCLASE DGCE-RELATED"/>
    <property type="match status" value="1"/>
</dbReference>
<dbReference type="SUPFAM" id="SSF141868">
    <property type="entry name" value="EAL domain-like"/>
    <property type="match status" value="1"/>
</dbReference>
<dbReference type="PROSITE" id="PS50887">
    <property type="entry name" value="GGDEF"/>
    <property type="match status" value="1"/>
</dbReference>
<dbReference type="Gene3D" id="6.10.340.10">
    <property type="match status" value="1"/>
</dbReference>
<dbReference type="CDD" id="cd01949">
    <property type="entry name" value="GGDEF"/>
    <property type="match status" value="1"/>
</dbReference>
<comment type="caution">
    <text evidence="5">The sequence shown here is derived from an EMBL/GenBank/DDBJ whole genome shotgun (WGS) entry which is preliminary data.</text>
</comment>
<dbReference type="SMART" id="SM00091">
    <property type="entry name" value="PAS"/>
    <property type="match status" value="1"/>
</dbReference>
<dbReference type="InterPro" id="IPR052155">
    <property type="entry name" value="Biofilm_reg_signaling"/>
</dbReference>
<dbReference type="Pfam" id="PF00672">
    <property type="entry name" value="HAMP"/>
    <property type="match status" value="1"/>
</dbReference>
<feature type="domain" description="EAL" evidence="2">
    <location>
        <begin position="556"/>
        <end position="808"/>
    </location>
</feature>
<evidence type="ECO:0000313" key="6">
    <source>
        <dbReference type="Proteomes" id="UP000292136"/>
    </source>
</evidence>
<dbReference type="SMART" id="SM00052">
    <property type="entry name" value="EAL"/>
    <property type="match status" value="1"/>
</dbReference>
<feature type="domain" description="HAMP" evidence="3">
    <location>
        <begin position="180"/>
        <end position="232"/>
    </location>
</feature>
<evidence type="ECO:0000259" key="3">
    <source>
        <dbReference type="PROSITE" id="PS50885"/>
    </source>
</evidence>
<dbReference type="InterPro" id="IPR043128">
    <property type="entry name" value="Rev_trsase/Diguanyl_cyclase"/>
</dbReference>
<dbReference type="SMART" id="SM00267">
    <property type="entry name" value="GGDEF"/>
    <property type="match status" value="1"/>
</dbReference>
<dbReference type="InterPro" id="IPR000014">
    <property type="entry name" value="PAS"/>
</dbReference>
<sequence length="808" mass="89535">MGWLHTLRGKLIVSTILVEAVIIGAVLWNGLRLTEAHLLEQFDLRRKETTLLLDAALAPAMAQRDYAAVSDILQATQAINSIDYLVMFDNDGQIIATANWDRRRPLPATDNPARLLDGNGLQNFDLRIPMSIGGRQFGELQYGLDLGFLRQARDELQRQTMLIAVSGLLLSALVLASIGLWLTRHLNRLTQASRRLARGATFQTLPDSADDDVGALTRAFNQMGGALAARVGELLASEREQRQLAATLSAEQARLHALLSSMRLGLLFVSPEGRVVYANPAFRQLWRLEEDDTPAGMTLGDLVQRIASDPQRLPDPYQREHLFLDDGLQWELRQSDERLLTQTSVAVPAASGQTEEGESRLWIFEDITHERQTADRLLFMAERDPLTGLYNRSRFEGELQRLAVQLERDASVRAALLYFDLDEFKTVNDSFGHRAGDAVLLRIAGEVGQLLRGNEMFARLGGDEFAVVAPGADLAAAQTLAQRIISAVAALGFEFEGTKVRLTSSLGIALLPEHARRPEEWVARADIAMYAAKHAGKNGWRVFREELGQSAYMLAQLSWAERIQAALEQDLFELHFQGIYTTGTPVLSHLEVLLRMKDPEHPGQYLMPGEFIPAAERNGRILDIDRWVLAAGIRTLARRTDLPGLAINISGRSFDDPGLPDYITGLLETHRVAPQRLLVELTETAALSNMADTQRFISHIRSMGGSVCLDDFGVGFSSFAYLKHLDADVIKIDGMFIRNLVQSREDQVFVRAIIEVARGLGKKTVAEFVEDRATYLLLGELGVDLAQGYHLSRPRPELPDPAAPPAAA</sequence>
<dbReference type="InterPro" id="IPR000160">
    <property type="entry name" value="GGDEF_dom"/>
</dbReference>
<dbReference type="CDD" id="cd06225">
    <property type="entry name" value="HAMP"/>
    <property type="match status" value="1"/>
</dbReference>
<name>A0ABY0IMP8_9RHOO</name>